<dbReference type="GO" id="GO:0016705">
    <property type="term" value="F:oxidoreductase activity, acting on paired donors, with incorporation or reduction of molecular oxygen"/>
    <property type="evidence" value="ECO:0007669"/>
    <property type="project" value="InterPro"/>
</dbReference>
<evidence type="ECO:0000256" key="4">
    <source>
        <dbReference type="ARBA" id="ARBA00023002"/>
    </source>
</evidence>
<dbReference type="OrthoDB" id="502624at2"/>
<dbReference type="GO" id="GO:0005506">
    <property type="term" value="F:iron ion binding"/>
    <property type="evidence" value="ECO:0007669"/>
    <property type="project" value="InterPro"/>
</dbReference>
<dbReference type="STRING" id="928724.SacglDRAFT_02226"/>
<dbReference type="FunFam" id="1.10.630.10:FF:000018">
    <property type="entry name" value="Cytochrome P450 monooxygenase"/>
    <property type="match status" value="1"/>
</dbReference>
<gene>
    <name evidence="9" type="ORF">SacglDRAFT_02226</name>
</gene>
<evidence type="ECO:0000256" key="8">
    <source>
        <dbReference type="SAM" id="MobiDB-lite"/>
    </source>
</evidence>
<evidence type="ECO:0000256" key="5">
    <source>
        <dbReference type="ARBA" id="ARBA00023004"/>
    </source>
</evidence>
<feature type="region of interest" description="Disordered" evidence="8">
    <location>
        <begin position="1"/>
        <end position="20"/>
    </location>
</feature>
<name>I1D2F1_9PSEU</name>
<dbReference type="eggNOG" id="COG2124">
    <property type="taxonomic scope" value="Bacteria"/>
</dbReference>
<organism evidence="9 10">
    <name type="scientific">Saccharomonospora glauca K62</name>
    <dbReference type="NCBI Taxonomy" id="928724"/>
    <lineage>
        <taxon>Bacteria</taxon>
        <taxon>Bacillati</taxon>
        <taxon>Actinomycetota</taxon>
        <taxon>Actinomycetes</taxon>
        <taxon>Pseudonocardiales</taxon>
        <taxon>Pseudonocardiaceae</taxon>
        <taxon>Saccharomonospora</taxon>
    </lineage>
</organism>
<dbReference type="Proteomes" id="UP000005087">
    <property type="component" value="Chromosome"/>
</dbReference>
<dbReference type="InterPro" id="IPR017972">
    <property type="entry name" value="Cyt_P450_CS"/>
</dbReference>
<evidence type="ECO:0000256" key="3">
    <source>
        <dbReference type="ARBA" id="ARBA00022723"/>
    </source>
</evidence>
<dbReference type="GO" id="GO:0004497">
    <property type="term" value="F:monooxygenase activity"/>
    <property type="evidence" value="ECO:0007669"/>
    <property type="project" value="UniProtKB-KW"/>
</dbReference>
<keyword evidence="2 7" id="KW-0349">Heme</keyword>
<keyword evidence="3 7" id="KW-0479">Metal-binding</keyword>
<dbReference type="InterPro" id="IPR002397">
    <property type="entry name" value="Cyt_P450_B"/>
</dbReference>
<proteinExistence type="inferred from homology"/>
<sequence>MTETPTPTVPSDPPPLTDGGQAQLDWLRWMREHEPVYRDRHGVYHVFRYDDVRRVASDPQTFSSELNRDALGAENITRGNPAWTDPPEHRRLRNLVGQAFTLTNVREYEQRTYRMGAELLDALDGRDSFDLVETFVWPLPAMLIAELLGVPVSDRELFLSYADKLASLQVGDDPTDDEEGYGSMMSRVTDEVRGYLLDQYRDRVTTPKDDLISKLAAAEDDGSRLDEDEVVNICLALLFVGHFSTNGLIANMLLCLDEHPEVAARLRKDRTLIGKAVEEVLRYRPSGTRFMRVARVDAEVAGTPIPAGSLVMLWFSSANRDERKFTRPDEFDIDRFPNGHVSFGHGIHFCVGAALSRMEAAVAANLLFDRFDDIRIDRRDPLPFYEQGMWAPRRLPVVVRRRS</sequence>
<evidence type="ECO:0000256" key="6">
    <source>
        <dbReference type="ARBA" id="ARBA00023033"/>
    </source>
</evidence>
<evidence type="ECO:0000313" key="9">
    <source>
        <dbReference type="EMBL" id="EIE99125.1"/>
    </source>
</evidence>
<evidence type="ECO:0000313" key="10">
    <source>
        <dbReference type="Proteomes" id="UP000005087"/>
    </source>
</evidence>
<dbReference type="EMBL" id="CM001484">
    <property type="protein sequence ID" value="EIE99125.1"/>
    <property type="molecule type" value="Genomic_DNA"/>
</dbReference>
<keyword evidence="10" id="KW-1185">Reference proteome</keyword>
<feature type="compositionally biased region" description="Pro residues" evidence="8">
    <location>
        <begin position="7"/>
        <end position="16"/>
    </location>
</feature>
<dbReference type="AlphaFoldDB" id="I1D2F1"/>
<protein>
    <submittedName>
        <fullName evidence="9">Cytochrome P450</fullName>
    </submittedName>
</protein>
<dbReference type="SUPFAM" id="SSF48264">
    <property type="entry name" value="Cytochrome P450"/>
    <property type="match status" value="1"/>
</dbReference>
<dbReference type="PRINTS" id="PR00359">
    <property type="entry name" value="BP450"/>
</dbReference>
<dbReference type="PROSITE" id="PS00086">
    <property type="entry name" value="CYTOCHROME_P450"/>
    <property type="match status" value="1"/>
</dbReference>
<dbReference type="HOGENOM" id="CLU_033716_0_2_11"/>
<dbReference type="PANTHER" id="PTHR46696">
    <property type="entry name" value="P450, PUTATIVE (EUROFUNG)-RELATED"/>
    <property type="match status" value="1"/>
</dbReference>
<dbReference type="PANTHER" id="PTHR46696:SF6">
    <property type="entry name" value="P450, PUTATIVE (EUROFUNG)-RELATED"/>
    <property type="match status" value="1"/>
</dbReference>
<dbReference type="RefSeq" id="WP_005464488.1">
    <property type="nucleotide sequence ID" value="NZ_CM001484.1"/>
</dbReference>
<evidence type="ECO:0000256" key="1">
    <source>
        <dbReference type="ARBA" id="ARBA00010617"/>
    </source>
</evidence>
<keyword evidence="4 7" id="KW-0560">Oxidoreductase</keyword>
<dbReference type="Pfam" id="PF00067">
    <property type="entry name" value="p450"/>
    <property type="match status" value="1"/>
</dbReference>
<accession>I1D2F1</accession>
<dbReference type="CDD" id="cd11032">
    <property type="entry name" value="P450_EryK-like"/>
    <property type="match status" value="1"/>
</dbReference>
<dbReference type="GO" id="GO:0020037">
    <property type="term" value="F:heme binding"/>
    <property type="evidence" value="ECO:0007669"/>
    <property type="project" value="InterPro"/>
</dbReference>
<dbReference type="InterPro" id="IPR036396">
    <property type="entry name" value="Cyt_P450_sf"/>
</dbReference>
<reference evidence="10" key="2">
    <citation type="submission" date="2012-01" db="EMBL/GenBank/DDBJ databases">
        <title>Noncontiguous Finished sequence of chromosome of Saccharomonospora glauca K62.</title>
        <authorList>
            <consortium name="US DOE Joint Genome Institute"/>
            <person name="Lucas S."/>
            <person name="Han J."/>
            <person name="Lapidus A."/>
            <person name="Cheng J.-F."/>
            <person name="Goodwin L."/>
            <person name="Pitluck S."/>
            <person name="Peters L."/>
            <person name="Mikhailova N."/>
            <person name="Held B."/>
            <person name="Detter J.C."/>
            <person name="Han C."/>
            <person name="Tapia R."/>
            <person name="Land M."/>
            <person name="Hauser L."/>
            <person name="Kyrpides N."/>
            <person name="Ivanova N."/>
            <person name="Pagani I."/>
            <person name="Brambilla E.-M."/>
            <person name="Klenk H.-P."/>
            <person name="Woyke T."/>
        </authorList>
    </citation>
    <scope>NUCLEOTIDE SEQUENCE [LARGE SCALE GENOMIC DNA]</scope>
    <source>
        <strain evidence="10">K62</strain>
    </source>
</reference>
<comment type="similarity">
    <text evidence="1 7">Belongs to the cytochrome P450 family.</text>
</comment>
<evidence type="ECO:0000256" key="2">
    <source>
        <dbReference type="ARBA" id="ARBA00022617"/>
    </source>
</evidence>
<keyword evidence="5 7" id="KW-0408">Iron</keyword>
<dbReference type="InterPro" id="IPR001128">
    <property type="entry name" value="Cyt_P450"/>
</dbReference>
<reference evidence="9 10" key="1">
    <citation type="submission" date="2011-09" db="EMBL/GenBank/DDBJ databases">
        <authorList>
            <consortium name="US DOE Joint Genome Institute (JGI-PGF)"/>
            <person name="Lucas S."/>
            <person name="Han J."/>
            <person name="Lapidus A."/>
            <person name="Cheng J.-F."/>
            <person name="Goodwin L."/>
            <person name="Pitluck S."/>
            <person name="Peters L."/>
            <person name="Land M.L."/>
            <person name="Hauser L."/>
            <person name="Brambilla E."/>
            <person name="Klenk H.-P."/>
            <person name="Woyke T.J."/>
        </authorList>
    </citation>
    <scope>NUCLEOTIDE SEQUENCE [LARGE SCALE GENOMIC DNA]</scope>
    <source>
        <strain evidence="9 10">K62</strain>
    </source>
</reference>
<dbReference type="Gene3D" id="1.10.630.10">
    <property type="entry name" value="Cytochrome P450"/>
    <property type="match status" value="1"/>
</dbReference>
<keyword evidence="6 7" id="KW-0503">Monooxygenase</keyword>
<evidence type="ECO:0000256" key="7">
    <source>
        <dbReference type="RuleBase" id="RU000461"/>
    </source>
</evidence>